<reference evidence="2" key="1">
    <citation type="submission" date="2022-11" db="EMBL/GenBank/DDBJ databases">
        <title>Minimal conservation of predation-associated metabolite biosynthetic gene clusters underscores biosynthetic potential of Myxococcota including descriptions for ten novel species: Archangium lansinium sp. nov., Myxococcus landrumus sp. nov., Nannocystis bai.</title>
        <authorList>
            <person name="Ahearne A."/>
            <person name="Stevens C."/>
            <person name="Dowd S."/>
        </authorList>
    </citation>
    <scope>NUCLEOTIDE SEQUENCE</scope>
    <source>
        <strain evidence="2">Fl3</strain>
    </source>
</reference>
<feature type="transmembrane region" description="Helical" evidence="1">
    <location>
        <begin position="53"/>
        <end position="71"/>
    </location>
</feature>
<dbReference type="RefSeq" id="WP_269036483.1">
    <property type="nucleotide sequence ID" value="NZ_CP114040.1"/>
</dbReference>
<evidence type="ECO:0000313" key="2">
    <source>
        <dbReference type="EMBL" id="WAS94146.1"/>
    </source>
</evidence>
<gene>
    <name evidence="2" type="ORF">O0S08_49115</name>
</gene>
<keyword evidence="1" id="KW-0812">Transmembrane</keyword>
<sequence>MDDLGSALEKLDGLLEKKGSLATAAAGVAAVALCWLLHPLVPRPGEPGFEDGVELLAVLAAVALAGPMLLLEGLTALVSPPPAPPVPRAPARFASFDEDLQRSRVWRRRIAFALVASAHAAVYFATI</sequence>
<evidence type="ECO:0000313" key="3">
    <source>
        <dbReference type="Proteomes" id="UP001164459"/>
    </source>
</evidence>
<dbReference type="EMBL" id="CP114040">
    <property type="protein sequence ID" value="WAS94146.1"/>
    <property type="molecule type" value="Genomic_DNA"/>
</dbReference>
<name>A0ABY7H4D4_9BACT</name>
<dbReference type="Proteomes" id="UP001164459">
    <property type="component" value="Chromosome"/>
</dbReference>
<keyword evidence="3" id="KW-1185">Reference proteome</keyword>
<keyword evidence="1" id="KW-1133">Transmembrane helix</keyword>
<feature type="transmembrane region" description="Helical" evidence="1">
    <location>
        <begin position="21"/>
        <end position="41"/>
    </location>
</feature>
<organism evidence="2 3">
    <name type="scientific">Nannocystis punicea</name>
    <dbReference type="NCBI Taxonomy" id="2995304"/>
    <lineage>
        <taxon>Bacteria</taxon>
        <taxon>Pseudomonadati</taxon>
        <taxon>Myxococcota</taxon>
        <taxon>Polyangia</taxon>
        <taxon>Nannocystales</taxon>
        <taxon>Nannocystaceae</taxon>
        <taxon>Nannocystis</taxon>
    </lineage>
</organism>
<evidence type="ECO:0000256" key="1">
    <source>
        <dbReference type="SAM" id="Phobius"/>
    </source>
</evidence>
<protein>
    <submittedName>
        <fullName evidence="2">Uncharacterized protein</fullName>
    </submittedName>
</protein>
<accession>A0ABY7H4D4</accession>
<keyword evidence="1" id="KW-0472">Membrane</keyword>
<proteinExistence type="predicted"/>